<evidence type="ECO:0000256" key="2">
    <source>
        <dbReference type="ARBA" id="ARBA00022969"/>
    </source>
</evidence>
<feature type="region of interest" description="Disordered" evidence="6">
    <location>
        <begin position="288"/>
        <end position="314"/>
    </location>
</feature>
<keyword evidence="9" id="KW-1185">Reference proteome</keyword>
<evidence type="ECO:0000256" key="5">
    <source>
        <dbReference type="ARBA" id="ARBA00023242"/>
    </source>
</evidence>
<evidence type="ECO:0000313" key="9">
    <source>
        <dbReference type="Proteomes" id="UP000077002"/>
    </source>
</evidence>
<dbReference type="PANTHER" id="PTHR33572:SF18">
    <property type="entry name" value="SPORE DEVELOPMENT REGULATOR VOSA"/>
    <property type="match status" value="1"/>
</dbReference>
<feature type="domain" description="Velvet" evidence="7">
    <location>
        <begin position="15"/>
        <end position="210"/>
    </location>
</feature>
<feature type="region of interest" description="Disordered" evidence="6">
    <location>
        <begin position="350"/>
        <end position="393"/>
    </location>
</feature>
<keyword evidence="3" id="KW-0805">Transcription regulation</keyword>
<dbReference type="InterPro" id="IPR037525">
    <property type="entry name" value="Velvet_dom"/>
</dbReference>
<dbReference type="InterPro" id="IPR038491">
    <property type="entry name" value="Velvet_dom_sf"/>
</dbReference>
<protein>
    <recommendedName>
        <fullName evidence="7">Velvet domain-containing protein</fullName>
    </recommendedName>
</protein>
<comment type="caution">
    <text evidence="8">The sequence shown here is derived from an EMBL/GenBank/DDBJ whole genome shotgun (WGS) entry which is preliminary data.</text>
</comment>
<proteinExistence type="predicted"/>
<evidence type="ECO:0000256" key="4">
    <source>
        <dbReference type="ARBA" id="ARBA00023163"/>
    </source>
</evidence>
<dbReference type="PROSITE" id="PS51821">
    <property type="entry name" value="VELVET"/>
    <property type="match status" value="1"/>
</dbReference>
<gene>
    <name evidence="8" type="ORF">AYO21_04901</name>
</gene>
<evidence type="ECO:0000256" key="3">
    <source>
        <dbReference type="ARBA" id="ARBA00023015"/>
    </source>
</evidence>
<organism evidence="8 9">
    <name type="scientific">Fonsecaea monophora</name>
    <dbReference type="NCBI Taxonomy" id="254056"/>
    <lineage>
        <taxon>Eukaryota</taxon>
        <taxon>Fungi</taxon>
        <taxon>Dikarya</taxon>
        <taxon>Ascomycota</taxon>
        <taxon>Pezizomycotina</taxon>
        <taxon>Eurotiomycetes</taxon>
        <taxon>Chaetothyriomycetidae</taxon>
        <taxon>Chaetothyriales</taxon>
        <taxon>Herpotrichiellaceae</taxon>
        <taxon>Fonsecaea</taxon>
    </lineage>
</organism>
<feature type="compositionally biased region" description="Low complexity" evidence="6">
    <location>
        <begin position="362"/>
        <end position="381"/>
    </location>
</feature>
<feature type="compositionally biased region" description="Polar residues" evidence="6">
    <location>
        <begin position="449"/>
        <end position="476"/>
    </location>
</feature>
<dbReference type="GO" id="GO:0005634">
    <property type="term" value="C:nucleus"/>
    <property type="evidence" value="ECO:0007669"/>
    <property type="project" value="UniProtKB-SubCell"/>
</dbReference>
<name>A0A177F9A6_9EURO</name>
<evidence type="ECO:0000256" key="6">
    <source>
        <dbReference type="SAM" id="MobiDB-lite"/>
    </source>
</evidence>
<keyword evidence="2" id="KW-0749">Sporulation</keyword>
<evidence type="ECO:0000259" key="7">
    <source>
        <dbReference type="PROSITE" id="PS51821"/>
    </source>
</evidence>
<evidence type="ECO:0000256" key="1">
    <source>
        <dbReference type="ARBA" id="ARBA00004123"/>
    </source>
</evidence>
<dbReference type="Gene3D" id="2.60.40.3960">
    <property type="entry name" value="Velvet domain"/>
    <property type="match status" value="1"/>
</dbReference>
<dbReference type="GO" id="GO:0030435">
    <property type="term" value="P:sporulation resulting in formation of a cellular spore"/>
    <property type="evidence" value="ECO:0007669"/>
    <property type="project" value="UniProtKB-KW"/>
</dbReference>
<dbReference type="EMBL" id="LVKK01000029">
    <property type="protein sequence ID" value="OAG40824.1"/>
    <property type="molecule type" value="Genomic_DNA"/>
</dbReference>
<keyword evidence="5" id="KW-0539">Nucleus</keyword>
<dbReference type="InterPro" id="IPR021740">
    <property type="entry name" value="Velvet"/>
</dbReference>
<sequence>MQQEHAWGAAELTKPVANRDMYRMTVKQQPSEGQVLSISKRTSAKKPQNDKVALDPPVVIELLVFDDDATRSWLHSPYLFCTAELVNLDDKQTRSDTLSGTLTSSLHVVKMGDGKRVFSEHRNVFVAANRLTVHGYFVFGELTPTSPGKFFLRFSLFEMRRSQDAMFAQMLACVAGMTFEVYSRNKFAPLAQSTELTRLLSEGGVKIRVRKEPTRRLQRNRANWGFQGFFGGYGQAVPASVYGQPQPFPQPGVQQWGQHGNTTYNTNNAVDIRDRLSVQHNSMTAPWQGGLPQHPPLPMAPPITQQQQQQPQPLHRLQHTALLHDMQQQPVNQPLPPSQSSLLLQETQQMFMLPPPPPPPQDQQQQQQPSSFSPLPQILPQNFSNPPLAGYTVRDAGESRAGYSTAAQSQQYYATSSANTMPQFTVAGDQMAYTSSSDGQLMYSTTLNDQMVPTTSPGTESSQGASSNGVGQQQYQYRVPDFDTLQDPFDPSSSLGGFL</sequence>
<feature type="region of interest" description="Disordered" evidence="6">
    <location>
        <begin position="449"/>
        <end position="499"/>
    </location>
</feature>
<dbReference type="Pfam" id="PF11754">
    <property type="entry name" value="Velvet"/>
    <property type="match status" value="1"/>
</dbReference>
<dbReference type="AlphaFoldDB" id="A0A177F9A6"/>
<dbReference type="RefSeq" id="XP_022512776.1">
    <property type="nucleotide sequence ID" value="XM_022654872.1"/>
</dbReference>
<reference evidence="8 9" key="1">
    <citation type="submission" date="2016-03" db="EMBL/GenBank/DDBJ databases">
        <title>Draft genome sequence of the Fonsecaea monophora CBS 269.37.</title>
        <authorList>
            <person name="Bombassaro A."/>
            <person name="Vinicius W.A."/>
            <person name="De Hoog S."/>
            <person name="Sun J."/>
            <person name="Souza E.M."/>
            <person name="Raittz R.T."/>
            <person name="Costa F."/>
            <person name="Leao A.C."/>
            <person name="Tadra-Sfeir M.Z."/>
            <person name="Baura V."/>
            <person name="Balsanelli E."/>
            <person name="Pedrosa F.O."/>
            <person name="Moreno L.F."/>
            <person name="Steffens M.B."/>
            <person name="Xi L."/>
            <person name="Bocca A.L."/>
            <person name="Felipe M.S."/>
            <person name="Teixeira M."/>
            <person name="Telles Filho F.Q."/>
            <person name="Azevedo C.M."/>
            <person name="Gomes R."/>
            <person name="Vicente V.A."/>
        </authorList>
    </citation>
    <scope>NUCLEOTIDE SEQUENCE [LARGE SCALE GENOMIC DNA]</scope>
    <source>
        <strain evidence="8 9">CBS 269.37</strain>
    </source>
</reference>
<accession>A0A177F9A6</accession>
<evidence type="ECO:0000313" key="8">
    <source>
        <dbReference type="EMBL" id="OAG40824.1"/>
    </source>
</evidence>
<dbReference type="PANTHER" id="PTHR33572">
    <property type="entry name" value="SPORE DEVELOPMENT REGULATOR VOSA"/>
    <property type="match status" value="1"/>
</dbReference>
<comment type="subcellular location">
    <subcellularLocation>
        <location evidence="1">Nucleus</location>
    </subcellularLocation>
</comment>
<dbReference type="Proteomes" id="UP000077002">
    <property type="component" value="Unassembled WGS sequence"/>
</dbReference>
<dbReference type="GeneID" id="34600069"/>
<dbReference type="OrthoDB" id="5599552at2759"/>
<keyword evidence="4" id="KW-0804">Transcription</keyword>